<dbReference type="AlphaFoldDB" id="A0AB74N3D7"/>
<sequence>MSSNKSGVVLTFIVQPLCKTEKLYRENYAAKTAALLGIAEYIEDFYNPKQFHSALGNLSPMMFEAKQLCLTL</sequence>
<dbReference type="EMBL" id="VSED01000022">
    <property type="protein sequence ID" value="TYA38569.1"/>
    <property type="molecule type" value="Genomic_DNA"/>
</dbReference>
<protein>
    <submittedName>
        <fullName evidence="1">IS3 family transposase</fullName>
    </submittedName>
</protein>
<reference evidence="1 2" key="1">
    <citation type="submission" date="2019-08" db="EMBL/GenBank/DDBJ databases">
        <title>Whole genome sequencing of Aggregatibacter actinomycetemcomitans cultured from blood stream infections in Denmark reveals a novel phylogenetic lineage expressing serotype a membrane O polysaccharide.</title>
        <authorList>
            <person name="Nedergaard S."/>
            <person name="Kobel C.M."/>
            <person name="Nielsen M.B."/>
            <person name="Moeller R.T."/>
            <person name="Jensen A.B."/>
            <person name="Noerskov-Lauritsen N."/>
        </authorList>
    </citation>
    <scope>NUCLEOTIDE SEQUENCE [LARGE SCALE GENOMIC DNA]</scope>
    <source>
        <strain evidence="1 2">PN_563</strain>
    </source>
</reference>
<evidence type="ECO:0000313" key="1">
    <source>
        <dbReference type="EMBL" id="TYA38569.1"/>
    </source>
</evidence>
<accession>A0AB74N3D7</accession>
<proteinExistence type="predicted"/>
<evidence type="ECO:0000313" key="2">
    <source>
        <dbReference type="Proteomes" id="UP000323012"/>
    </source>
</evidence>
<organism evidence="1 2">
    <name type="scientific">Aggregatibacter actinomycetemcomitans</name>
    <name type="common">Actinobacillus actinomycetemcomitans</name>
    <name type="synonym">Haemophilus actinomycetemcomitans</name>
    <dbReference type="NCBI Taxonomy" id="714"/>
    <lineage>
        <taxon>Bacteria</taxon>
        <taxon>Pseudomonadati</taxon>
        <taxon>Pseudomonadota</taxon>
        <taxon>Gammaproteobacteria</taxon>
        <taxon>Pasteurellales</taxon>
        <taxon>Pasteurellaceae</taxon>
        <taxon>Aggregatibacter</taxon>
    </lineage>
</organism>
<name>A0AB74N3D7_AGGAC</name>
<comment type="caution">
    <text evidence="1">The sequence shown here is derived from an EMBL/GenBank/DDBJ whole genome shotgun (WGS) entry which is preliminary data.</text>
</comment>
<dbReference type="Proteomes" id="UP000323012">
    <property type="component" value="Unassembled WGS sequence"/>
</dbReference>
<dbReference type="GO" id="GO:0015074">
    <property type="term" value="P:DNA integration"/>
    <property type="evidence" value="ECO:0007669"/>
    <property type="project" value="InterPro"/>
</dbReference>
<gene>
    <name evidence="1" type="ORF">FXB79_08305</name>
</gene>